<accession>A0ABT8SFC0</accession>
<evidence type="ECO:0000313" key="4">
    <source>
        <dbReference type="Proteomes" id="UP001169027"/>
    </source>
</evidence>
<evidence type="ECO:0000259" key="2">
    <source>
        <dbReference type="Pfam" id="PF21522"/>
    </source>
</evidence>
<comment type="caution">
    <text evidence="3">The sequence shown here is derived from an EMBL/GenBank/DDBJ whole genome shotgun (WGS) entry which is preliminary data.</text>
</comment>
<proteinExistence type="predicted"/>
<dbReference type="Proteomes" id="UP001169027">
    <property type="component" value="Unassembled WGS sequence"/>
</dbReference>
<feature type="domain" description="Actin homologue MreB-like C-terminal" evidence="2">
    <location>
        <begin position="207"/>
        <end position="322"/>
    </location>
</feature>
<dbReference type="InterPro" id="IPR049067">
    <property type="entry name" value="MreB-like_C"/>
</dbReference>
<evidence type="ECO:0008006" key="5">
    <source>
        <dbReference type="Google" id="ProtNLM"/>
    </source>
</evidence>
<dbReference type="Gene3D" id="3.30.420.40">
    <property type="match status" value="2"/>
</dbReference>
<dbReference type="Pfam" id="PF17989">
    <property type="entry name" value="ALP_N"/>
    <property type="match status" value="1"/>
</dbReference>
<sequence>MSIASGAPIVAAIDLGYGLTKFTRRNAGTGAVEYDLFPSVAFGVDRRRYELEERRSENVKVVSYNGESFVVGPDVMSRAASSSDFGRHLDDKYYESAPYHALMRGALAYMEEDHIDVLVLGLPVSHFRDPGKPAALKKAYIGKVSLDGERSVVIDKVVVRPQPMGGFYSLDRQIDGINATIARCPQSGLKPLADWNQLVDTMTVVTVDPGEYTLDWLLVNRGKPNTDVSGAAGDAGRHRVMTSVKEHLEAKLGRAIAPTNLNRLNNSLRTGAVFKLDGRAIDMRDPEILAAARRAVRDPVSIMMNGIKGAWDIIDMVVMVGGHPSHYAEEIAERMPDMPIYVPKHSVFSNVEGLQLIGEGIAQAEARADADAV</sequence>
<protein>
    <recommendedName>
        <fullName evidence="5">Actin-like protein N-terminal domain-containing protein</fullName>
    </recommendedName>
</protein>
<gene>
    <name evidence="3" type="ORF">Q2T77_35110</name>
</gene>
<dbReference type="InterPro" id="IPR043129">
    <property type="entry name" value="ATPase_NBD"/>
</dbReference>
<reference evidence="3" key="1">
    <citation type="submission" date="2023-06" db="EMBL/GenBank/DDBJ databases">
        <authorList>
            <person name="Jiang Y."/>
            <person name="Liu Q."/>
        </authorList>
    </citation>
    <scope>NUCLEOTIDE SEQUENCE</scope>
    <source>
        <strain evidence="3">CGMCC 1.12090</strain>
    </source>
</reference>
<dbReference type="Pfam" id="PF21522">
    <property type="entry name" value="MreB-like_C"/>
    <property type="match status" value="1"/>
</dbReference>
<keyword evidence="4" id="KW-1185">Reference proteome</keyword>
<dbReference type="InterPro" id="IPR040607">
    <property type="entry name" value="ALP_N"/>
</dbReference>
<evidence type="ECO:0000313" key="3">
    <source>
        <dbReference type="EMBL" id="MDO1537485.1"/>
    </source>
</evidence>
<feature type="domain" description="Actin-like protein N-terminal" evidence="1">
    <location>
        <begin position="12"/>
        <end position="165"/>
    </location>
</feature>
<organism evidence="3 4">
    <name type="scientific">Variovorax ginsengisoli</name>
    <dbReference type="NCBI Taxonomy" id="363844"/>
    <lineage>
        <taxon>Bacteria</taxon>
        <taxon>Pseudomonadati</taxon>
        <taxon>Pseudomonadota</taxon>
        <taxon>Betaproteobacteria</taxon>
        <taxon>Burkholderiales</taxon>
        <taxon>Comamonadaceae</taxon>
        <taxon>Variovorax</taxon>
    </lineage>
</organism>
<evidence type="ECO:0000259" key="1">
    <source>
        <dbReference type="Pfam" id="PF17989"/>
    </source>
</evidence>
<name>A0ABT8SFC0_9BURK</name>
<dbReference type="SUPFAM" id="SSF53067">
    <property type="entry name" value="Actin-like ATPase domain"/>
    <property type="match status" value="2"/>
</dbReference>
<dbReference type="RefSeq" id="WP_301815917.1">
    <property type="nucleotide sequence ID" value="NZ_JAUJZH010000042.1"/>
</dbReference>
<dbReference type="EMBL" id="JAUKVY010000042">
    <property type="protein sequence ID" value="MDO1537485.1"/>
    <property type="molecule type" value="Genomic_DNA"/>
</dbReference>